<dbReference type="SUPFAM" id="SSF53067">
    <property type="entry name" value="Actin-like ATPase domain"/>
    <property type="match status" value="2"/>
</dbReference>
<name>A0A024SME0_HYPJR</name>
<evidence type="ECO:0000313" key="4">
    <source>
        <dbReference type="Proteomes" id="UP000024376"/>
    </source>
</evidence>
<reference evidence="4" key="1">
    <citation type="journal article" date="2013" name="Ind. Biotechnol.">
        <title>Comparative genomics analysis of Trichoderma reesei strains.</title>
        <authorList>
            <person name="Koike H."/>
            <person name="Aerts A."/>
            <person name="LaButti K."/>
            <person name="Grigoriev I.V."/>
            <person name="Baker S.E."/>
        </authorList>
    </citation>
    <scope>NUCLEOTIDE SEQUENCE [LARGE SCALE GENOMIC DNA]</scope>
    <source>
        <strain evidence="4">ATCC 56765 / BCRC 32924 / NRRL 11460 / Rut C-30</strain>
    </source>
</reference>
<dbReference type="Proteomes" id="UP000024376">
    <property type="component" value="Unassembled WGS sequence"/>
</dbReference>
<keyword evidence="1" id="KW-0547">Nucleotide-binding</keyword>
<evidence type="ECO:0000313" key="3">
    <source>
        <dbReference type="EMBL" id="ETS05784.1"/>
    </source>
</evidence>
<sequence>MFTLTERTKLIVGIDYGTTYSGLSFAFSNATDFKDIFPWTKYPGSSSHSAEHCVKAPSQVAFKDENPELDDNAWGYQVSPGMKTYCWTKLLLDKSAVKTEFDDPEIYSGGEFNTIQNFKGRSAKDVATEYLRGMKRMFDVAVREHLGGQSIDSLPIEYWLTVPASWSEKAKLLTKSAAMEAGFATRPIDKIMLISEPEAAAQLALKSSLHRVENFVQPKTGVMICDCGGGTVDITTYEVEETHPTLMLREIAVGNAGKCGGTFVDRNLSKLMAQRFGDAFTSLEPQQTGPGSVFMDQFELKKKDFSLHVPSRRAHRLVLHMPQLTSTPETERFYERRSSSVLLTQLDYKLLFDPVVDRVIGLIQDQINQVKVKNERPVETIVLVGGFGSSPYLKERLTEWCDARGIRLTTPITGAWSAVVCGAVLRGLEGSIVKQKKCRRHYGHMLSGGLVDPDTEINSPFVCSFVGRLPRSRHHMLYSCSMDDAPETIENERVEELGKVVYTLRGLDVDFTSLAQAKHGDVTHYHLPLTLNIRLGDEAGHLIFRILYKGREVGKAAISVADD</sequence>
<dbReference type="InterPro" id="IPR013126">
    <property type="entry name" value="Hsp_70_fam"/>
</dbReference>
<dbReference type="OrthoDB" id="2963168at2759"/>
<dbReference type="EMBL" id="KI911140">
    <property type="protein sequence ID" value="ETS05784.1"/>
    <property type="molecule type" value="Genomic_DNA"/>
</dbReference>
<dbReference type="CDD" id="cd10170">
    <property type="entry name" value="ASKHA_NBD_HSP70"/>
    <property type="match status" value="1"/>
</dbReference>
<dbReference type="AlphaFoldDB" id="A0A024SME0"/>
<dbReference type="GO" id="GO:0140662">
    <property type="term" value="F:ATP-dependent protein folding chaperone"/>
    <property type="evidence" value="ECO:0007669"/>
    <property type="project" value="InterPro"/>
</dbReference>
<keyword evidence="2" id="KW-0067">ATP-binding</keyword>
<dbReference type="Gene3D" id="3.90.640.10">
    <property type="entry name" value="Actin, Chain A, domain 4"/>
    <property type="match status" value="1"/>
</dbReference>
<evidence type="ECO:0000256" key="1">
    <source>
        <dbReference type="ARBA" id="ARBA00022741"/>
    </source>
</evidence>
<dbReference type="GO" id="GO:0005524">
    <property type="term" value="F:ATP binding"/>
    <property type="evidence" value="ECO:0007669"/>
    <property type="project" value="UniProtKB-KW"/>
</dbReference>
<dbReference type="PANTHER" id="PTHR14187:SF81">
    <property type="entry name" value="HSP70 FAMILY PROTEIN (AFU_ORTHOLOGUE AFUA_4G14040)"/>
    <property type="match status" value="1"/>
</dbReference>
<organism evidence="3 4">
    <name type="scientific">Hypocrea jecorina (strain ATCC 56765 / BCRC 32924 / NRRL 11460 / Rut C-30)</name>
    <name type="common">Trichoderma reesei</name>
    <dbReference type="NCBI Taxonomy" id="1344414"/>
    <lineage>
        <taxon>Eukaryota</taxon>
        <taxon>Fungi</taxon>
        <taxon>Dikarya</taxon>
        <taxon>Ascomycota</taxon>
        <taxon>Pezizomycotina</taxon>
        <taxon>Sordariomycetes</taxon>
        <taxon>Hypocreomycetidae</taxon>
        <taxon>Hypocreales</taxon>
        <taxon>Hypocreaceae</taxon>
        <taxon>Trichoderma</taxon>
    </lineage>
</organism>
<gene>
    <name evidence="3" type="ORF">M419DRAFT_70763</name>
</gene>
<dbReference type="InterPro" id="IPR043129">
    <property type="entry name" value="ATPase_NBD"/>
</dbReference>
<dbReference type="KEGG" id="trr:M419DRAFT_70763"/>
<dbReference type="HOGENOM" id="CLU_009958_6_5_1"/>
<dbReference type="PANTHER" id="PTHR14187">
    <property type="entry name" value="ALPHA KINASE/ELONGATION FACTOR 2 KINASE"/>
    <property type="match status" value="1"/>
</dbReference>
<dbReference type="Gene3D" id="3.30.420.40">
    <property type="match status" value="2"/>
</dbReference>
<proteinExistence type="predicted"/>
<evidence type="ECO:0000256" key="2">
    <source>
        <dbReference type="ARBA" id="ARBA00022840"/>
    </source>
</evidence>
<protein>
    <submittedName>
        <fullName evidence="3">Actin-like ATPase domain-containing protein</fullName>
    </submittedName>
</protein>
<dbReference type="PRINTS" id="PR00301">
    <property type="entry name" value="HEATSHOCK70"/>
</dbReference>
<accession>A0A024SME0</accession>
<dbReference type="Pfam" id="PF00012">
    <property type="entry name" value="HSP70"/>
    <property type="match status" value="1"/>
</dbReference>